<evidence type="ECO:0000313" key="2">
    <source>
        <dbReference type="Proteomes" id="UP000014809"/>
    </source>
</evidence>
<dbReference type="AlphaFoldDB" id="S4XG08"/>
<dbReference type="Proteomes" id="UP000014809">
    <property type="component" value="Chromosome"/>
</dbReference>
<keyword evidence="2" id="KW-1185">Reference proteome</keyword>
<dbReference type="PATRIC" id="fig|1200352.3.peg.1900"/>
<organism evidence="1 2">
    <name type="scientific">Corynebacterium terpenotabidum Y-11</name>
    <dbReference type="NCBI Taxonomy" id="1200352"/>
    <lineage>
        <taxon>Bacteria</taxon>
        <taxon>Bacillati</taxon>
        <taxon>Actinomycetota</taxon>
        <taxon>Actinomycetes</taxon>
        <taxon>Mycobacteriales</taxon>
        <taxon>Corynebacteriaceae</taxon>
        <taxon>Corynebacterium</taxon>
    </lineage>
</organism>
<dbReference type="EMBL" id="CP003696">
    <property type="protein sequence ID" value="AGP31509.1"/>
    <property type="molecule type" value="Genomic_DNA"/>
</dbReference>
<gene>
    <name evidence="1" type="ORF">A606_09350</name>
</gene>
<proteinExistence type="predicted"/>
<dbReference type="HOGENOM" id="CLU_2315545_0_0_11"/>
<reference evidence="1 2" key="1">
    <citation type="submission" date="2012-06" db="EMBL/GenBank/DDBJ databases">
        <title>Complete genome sequence of Corynebacterium terpenotabidum Y-11 (=DSM 44721).</title>
        <authorList>
            <person name="Ruckert C."/>
            <person name="Albersmeier A."/>
            <person name="Al-Dilaimi A."/>
            <person name="Szczepanowski R."/>
            <person name="Kalinowski J."/>
        </authorList>
    </citation>
    <scope>NUCLEOTIDE SEQUENCE [LARGE SCALE GENOMIC DNA]</scope>
    <source>
        <strain evidence="1 2">Y-11</strain>
    </source>
</reference>
<name>S4XG08_9CORY</name>
<evidence type="ECO:0000313" key="1">
    <source>
        <dbReference type="EMBL" id="AGP31509.1"/>
    </source>
</evidence>
<dbReference type="STRING" id="1200352.A606_09350"/>
<accession>S4XG08</accession>
<protein>
    <submittedName>
        <fullName evidence="1">Uncharacterized protein</fullName>
    </submittedName>
</protein>
<dbReference type="KEGG" id="cter:A606_09350"/>
<sequence length="99" mass="9610">MEVEPVSAGDAVVAAAGALAAVRSRRTPEIVPGAFGAGLGAKAAVLAELLSGADRLRTDCLSRLDAGLGEARSLVTRVAAVDSAAGAALDTVTVPGGGR</sequence>